<comment type="caution">
    <text evidence="6">The sequence shown here is derived from an EMBL/GenBank/DDBJ whole genome shotgun (WGS) entry which is preliminary data.</text>
</comment>
<dbReference type="InterPro" id="IPR006299">
    <property type="entry name" value="FlgC"/>
</dbReference>
<dbReference type="PROSITE" id="PS00588">
    <property type="entry name" value="FLAGELLA_BB_ROD"/>
    <property type="match status" value="1"/>
</dbReference>
<dbReference type="GO" id="GO:0071973">
    <property type="term" value="P:bacterial-type flagellum-dependent cell motility"/>
    <property type="evidence" value="ECO:0007669"/>
    <property type="project" value="UniProtKB-UniRule"/>
</dbReference>
<dbReference type="AlphaFoldDB" id="A0A3D9BXU2"/>
<evidence type="ECO:0000313" key="7">
    <source>
        <dbReference type="Proteomes" id="UP000257131"/>
    </source>
</evidence>
<sequence length="138" mass="15133">MSDVSNLFDLSKRAMSAQMVRLNTVASNIANADSVASSPEGAFRPLRPVFATELADQARAPGVAAANVERIVALDREPAKHYRPDHPLADDEGFVYQAAVNRDEEMVEMLEASRQYQNSLQVVDTVRSLVARTVTMGR</sequence>
<name>A0A3D9BXU2_9RHOB</name>
<keyword evidence="6" id="KW-0966">Cell projection</keyword>
<dbReference type="Pfam" id="PF00460">
    <property type="entry name" value="Flg_bb_rod"/>
    <property type="match status" value="1"/>
</dbReference>
<comment type="similarity">
    <text evidence="2">Belongs to the flagella basal body rod proteins family.</text>
</comment>
<evidence type="ECO:0000313" key="6">
    <source>
        <dbReference type="EMBL" id="REC58380.1"/>
    </source>
</evidence>
<accession>A0A3D9BXU2</accession>
<dbReference type="InterPro" id="IPR010930">
    <property type="entry name" value="Flg_bb/hook_C_dom"/>
</dbReference>
<organism evidence="6 7">
    <name type="scientific">Rhodosalinus sediminis</name>
    <dbReference type="NCBI Taxonomy" id="1940533"/>
    <lineage>
        <taxon>Bacteria</taxon>
        <taxon>Pseudomonadati</taxon>
        <taxon>Pseudomonadota</taxon>
        <taxon>Alphaproteobacteria</taxon>
        <taxon>Rhodobacterales</taxon>
        <taxon>Paracoccaceae</taxon>
        <taxon>Rhodosalinus</taxon>
    </lineage>
</organism>
<feature type="domain" description="Flagellar basal-body/hook protein C-terminal" evidence="5">
    <location>
        <begin position="92"/>
        <end position="133"/>
    </location>
</feature>
<dbReference type="NCBIfam" id="TIGR01395">
    <property type="entry name" value="FlgC"/>
    <property type="match status" value="1"/>
</dbReference>
<dbReference type="GO" id="GO:0030694">
    <property type="term" value="C:bacterial-type flagellum basal body, rod"/>
    <property type="evidence" value="ECO:0007669"/>
    <property type="project" value="UniProtKB-UniRule"/>
</dbReference>
<dbReference type="Proteomes" id="UP000257131">
    <property type="component" value="Unassembled WGS sequence"/>
</dbReference>
<comment type="subunit">
    <text evidence="3">The basal body constitutes a major portion of the flagellar organelle and consists of four rings (L,P,S, and M) mounted on a central rod. The rod consists of about 26 subunits of FlgG in the distal portion, and FlgB, FlgC and FlgF are thought to build up the proximal portion of the rod with about 6 subunits each.</text>
</comment>
<feature type="domain" description="Flagellar basal body rod protein N-terminal" evidence="4">
    <location>
        <begin position="13"/>
        <end position="33"/>
    </location>
</feature>
<dbReference type="OrthoDB" id="9813951at2"/>
<evidence type="ECO:0000259" key="5">
    <source>
        <dbReference type="Pfam" id="PF06429"/>
    </source>
</evidence>
<dbReference type="Pfam" id="PF06429">
    <property type="entry name" value="Flg_bbr_C"/>
    <property type="match status" value="1"/>
</dbReference>
<evidence type="ECO:0000256" key="3">
    <source>
        <dbReference type="RuleBase" id="RU362062"/>
    </source>
</evidence>
<keyword evidence="3" id="KW-0975">Bacterial flagellum</keyword>
<keyword evidence="6" id="KW-0282">Flagellum</keyword>
<evidence type="ECO:0000259" key="4">
    <source>
        <dbReference type="Pfam" id="PF00460"/>
    </source>
</evidence>
<dbReference type="InterPro" id="IPR019776">
    <property type="entry name" value="Flagellar_basal_body_rod_CS"/>
</dbReference>
<protein>
    <recommendedName>
        <fullName evidence="3">Flagellar basal-body rod protein FlgC</fullName>
    </recommendedName>
</protein>
<keyword evidence="7" id="KW-1185">Reference proteome</keyword>
<dbReference type="InterPro" id="IPR001444">
    <property type="entry name" value="Flag_bb_rod_N"/>
</dbReference>
<gene>
    <name evidence="6" type="primary">flgC</name>
    <name evidence="6" type="ORF">DRV84_02090</name>
</gene>
<evidence type="ECO:0000256" key="1">
    <source>
        <dbReference type="ARBA" id="ARBA00004117"/>
    </source>
</evidence>
<dbReference type="EMBL" id="QOHR01000002">
    <property type="protein sequence ID" value="REC58380.1"/>
    <property type="molecule type" value="Genomic_DNA"/>
</dbReference>
<comment type="subcellular location">
    <subcellularLocation>
        <location evidence="1 3">Bacterial flagellum basal body</location>
    </subcellularLocation>
</comment>
<proteinExistence type="inferred from homology"/>
<keyword evidence="6" id="KW-0969">Cilium</keyword>
<evidence type="ECO:0000256" key="2">
    <source>
        <dbReference type="ARBA" id="ARBA00009677"/>
    </source>
</evidence>
<dbReference type="RefSeq" id="WP_115978141.1">
    <property type="nucleotide sequence ID" value="NZ_QOHR01000002.1"/>
</dbReference>
<reference evidence="6 7" key="1">
    <citation type="journal article" date="2017" name="Int. J. Syst. Evol. Microbiol.">
        <title>Rhodosalinus sediminis gen. nov., sp. nov., isolated from marine saltern.</title>
        <authorList>
            <person name="Guo L.Y."/>
            <person name="Ling S.K."/>
            <person name="Li C.M."/>
            <person name="Chen G.J."/>
            <person name="Du Z.J."/>
        </authorList>
    </citation>
    <scope>NUCLEOTIDE SEQUENCE [LARGE SCALE GENOMIC DNA]</scope>
    <source>
        <strain evidence="6 7">WDN1C137</strain>
    </source>
</reference>